<evidence type="ECO:0000313" key="1">
    <source>
        <dbReference type="EMBL" id="SQG52418.1"/>
    </source>
</evidence>
<dbReference type="EMBL" id="LS483400">
    <property type="protein sequence ID" value="SQG52418.1"/>
    <property type="molecule type" value="Genomic_DNA"/>
</dbReference>
<reference evidence="1 2" key="1">
    <citation type="submission" date="2018-06" db="EMBL/GenBank/DDBJ databases">
        <authorList>
            <consortium name="Pathogen Informatics"/>
            <person name="Doyle S."/>
        </authorList>
    </citation>
    <scope>NUCLEOTIDE SEQUENCE [LARGE SCALE GENOMIC DNA]</scope>
    <source>
        <strain evidence="1 2">NCTC7908</strain>
    </source>
</reference>
<name>A0ABD7MVS8_CORUL</name>
<accession>A0ABD7MVS8</accession>
<proteinExistence type="predicted"/>
<dbReference type="Proteomes" id="UP000248741">
    <property type="component" value="Chromosome 1"/>
</dbReference>
<protein>
    <submittedName>
        <fullName evidence="1">Uncharacterized protein</fullName>
    </submittedName>
</protein>
<dbReference type="AlphaFoldDB" id="A0ABD7MVS8"/>
<dbReference type="RefSeq" id="WP_167376973.1">
    <property type="nucleotide sequence ID" value="NZ_CP068134.1"/>
</dbReference>
<sequence length="83" mass="9359">METNSVGASEEAYSMLSFAETVYGSGRILRTASLVDLCSRVVEIGEIVRVRLSRAMPRLSLRMLRQRSGRSLLLRLVLSMQRQ</sequence>
<organism evidence="1 2">
    <name type="scientific">Corynebacterium ulcerans</name>
    <dbReference type="NCBI Taxonomy" id="65058"/>
    <lineage>
        <taxon>Bacteria</taxon>
        <taxon>Bacillati</taxon>
        <taxon>Actinomycetota</taxon>
        <taxon>Actinomycetes</taxon>
        <taxon>Mycobacteriales</taxon>
        <taxon>Corynebacteriaceae</taxon>
        <taxon>Corynebacterium</taxon>
    </lineage>
</organism>
<gene>
    <name evidence="1" type="ORF">NCTC7908_01770</name>
</gene>
<evidence type="ECO:0000313" key="2">
    <source>
        <dbReference type="Proteomes" id="UP000248741"/>
    </source>
</evidence>